<gene>
    <name evidence="2" type="ORF">FWILDA_LOCUS3518</name>
</gene>
<accession>A0A9W4SG46</accession>
<reference evidence="2" key="1">
    <citation type="submission" date="2022-08" db="EMBL/GenBank/DDBJ databases">
        <authorList>
            <person name="Kallberg Y."/>
            <person name="Tangrot J."/>
            <person name="Rosling A."/>
        </authorList>
    </citation>
    <scope>NUCLEOTIDE SEQUENCE</scope>
    <source>
        <strain evidence="2">Wild A</strain>
    </source>
</reference>
<dbReference type="InterPro" id="IPR040976">
    <property type="entry name" value="Pkinase_fungal"/>
</dbReference>
<dbReference type="InterPro" id="IPR011009">
    <property type="entry name" value="Kinase-like_dom_sf"/>
</dbReference>
<evidence type="ECO:0000259" key="1">
    <source>
        <dbReference type="PROSITE" id="PS50011"/>
    </source>
</evidence>
<dbReference type="EMBL" id="CAMKVN010000471">
    <property type="protein sequence ID" value="CAI2168309.1"/>
    <property type="molecule type" value="Genomic_DNA"/>
</dbReference>
<comment type="caution">
    <text evidence="2">The sequence shown here is derived from an EMBL/GenBank/DDBJ whole genome shotgun (WGS) entry which is preliminary data.</text>
</comment>
<dbReference type="InterPro" id="IPR050235">
    <property type="entry name" value="CK1_Ser-Thr_kinase"/>
</dbReference>
<organism evidence="2 3">
    <name type="scientific">Funneliformis geosporum</name>
    <dbReference type="NCBI Taxonomy" id="1117311"/>
    <lineage>
        <taxon>Eukaryota</taxon>
        <taxon>Fungi</taxon>
        <taxon>Fungi incertae sedis</taxon>
        <taxon>Mucoromycota</taxon>
        <taxon>Glomeromycotina</taxon>
        <taxon>Glomeromycetes</taxon>
        <taxon>Glomerales</taxon>
        <taxon>Glomeraceae</taxon>
        <taxon>Funneliformis</taxon>
    </lineage>
</organism>
<evidence type="ECO:0000313" key="2">
    <source>
        <dbReference type="EMBL" id="CAI2168309.1"/>
    </source>
</evidence>
<dbReference type="GO" id="GO:0004672">
    <property type="term" value="F:protein kinase activity"/>
    <property type="evidence" value="ECO:0007669"/>
    <property type="project" value="InterPro"/>
</dbReference>
<feature type="domain" description="Protein kinase" evidence="1">
    <location>
        <begin position="180"/>
        <end position="507"/>
    </location>
</feature>
<dbReference type="AlphaFoldDB" id="A0A9W4SG46"/>
<name>A0A9W4SG46_9GLOM</name>
<proteinExistence type="predicted"/>
<dbReference type="PANTHER" id="PTHR11909">
    <property type="entry name" value="CASEIN KINASE-RELATED"/>
    <property type="match status" value="1"/>
</dbReference>
<dbReference type="Proteomes" id="UP001153678">
    <property type="component" value="Unassembled WGS sequence"/>
</dbReference>
<dbReference type="OrthoDB" id="2446379at2759"/>
<dbReference type="Gene3D" id="1.10.510.10">
    <property type="entry name" value="Transferase(Phosphotransferase) domain 1"/>
    <property type="match status" value="1"/>
</dbReference>
<dbReference type="PROSITE" id="PS00109">
    <property type="entry name" value="PROTEIN_KINASE_TYR"/>
    <property type="match status" value="1"/>
</dbReference>
<dbReference type="PROSITE" id="PS50011">
    <property type="entry name" value="PROTEIN_KINASE_DOM"/>
    <property type="match status" value="1"/>
</dbReference>
<protein>
    <submittedName>
        <fullName evidence="2">3292_t:CDS:1</fullName>
    </submittedName>
</protein>
<evidence type="ECO:0000313" key="3">
    <source>
        <dbReference type="Proteomes" id="UP001153678"/>
    </source>
</evidence>
<keyword evidence="3" id="KW-1185">Reference proteome</keyword>
<dbReference type="InterPro" id="IPR008266">
    <property type="entry name" value="Tyr_kinase_AS"/>
</dbReference>
<dbReference type="SUPFAM" id="SSF56112">
    <property type="entry name" value="Protein kinase-like (PK-like)"/>
    <property type="match status" value="1"/>
</dbReference>
<dbReference type="InterPro" id="IPR000719">
    <property type="entry name" value="Prot_kinase_dom"/>
</dbReference>
<sequence length="507" mass="58663">MAEDEEVRKKVVLLDNKILMLENNVKKMKFTITTAGDIGILMINIAEINQQFLYDLLNSNSKIRFDDLIIPNEFHQPCERETEVQKRFMNFFEQFQNKPWFIKDTSTKDYFKGPIAKINVAVLDGSHSLWSHIVTCLELKIDLSRDYTYHEVLGQLNERFTEIFDQQPDRKYVIGAVCGVSIVEIMMRKRNGDIIRSGKLSLKEDVGLHMLVNLVTASNHVLDYQHPGTYKDMVKTVQGFTYHSILRRTSDTSNQRISFVLAGEVNSEPVILKASSSDHEIKMLQKLFGCEFIPKIVGNLYGTLTNGEKFMVIRPFGEHLEVEKHGLKTILMAFRDITKAIKFAYDLKILHRDISFGNIILFQNNGYLIDWGVASNISDITNTTLTATLLFSSIKVTEQLAQHNSISYTIEDDLEALYFTLVYIACDGVIVWKKSNNLQDIVDFKLSSIVKPDHQLKYARQEFRTFLDILRKFIFPESFILSQFDWRIRKLDIDKVINVFEDYLKTL</sequence>
<dbReference type="Pfam" id="PF17667">
    <property type="entry name" value="Pkinase_fungal"/>
    <property type="match status" value="2"/>
</dbReference>
<dbReference type="GO" id="GO:0005524">
    <property type="term" value="F:ATP binding"/>
    <property type="evidence" value="ECO:0007669"/>
    <property type="project" value="InterPro"/>
</dbReference>